<gene>
    <name evidence="1" type="ORF">F444_21306</name>
</gene>
<proteinExistence type="predicted"/>
<dbReference type="OrthoDB" id="10275484at2759"/>
<dbReference type="AlphaFoldDB" id="A0A080Z1I2"/>
<sequence>MQVLLAGCASHRLNRAVQQHLTHNEDDLAAVQDLMTKLRTIKQSAKLRFKTTLRPVIRQDTRWGSTF</sequence>
<dbReference type="EMBL" id="ANJA01003929">
    <property type="protein sequence ID" value="ETO60493.1"/>
    <property type="molecule type" value="Genomic_DNA"/>
</dbReference>
<reference evidence="1 2" key="1">
    <citation type="submission" date="2013-11" db="EMBL/GenBank/DDBJ databases">
        <title>The Genome Sequence of Phytophthora parasitica P1976.</title>
        <authorList>
            <consortium name="The Broad Institute Genomics Platform"/>
            <person name="Russ C."/>
            <person name="Tyler B."/>
            <person name="Panabieres F."/>
            <person name="Shan W."/>
            <person name="Tripathy S."/>
            <person name="Grunwald N."/>
            <person name="Machado M."/>
            <person name="Johnson C.S."/>
            <person name="Walker B."/>
            <person name="Young S."/>
            <person name="Zeng Q."/>
            <person name="Gargeya S."/>
            <person name="Fitzgerald M."/>
            <person name="Haas B."/>
            <person name="Abouelleil A."/>
            <person name="Allen A.W."/>
            <person name="Alvarado L."/>
            <person name="Arachchi H.M."/>
            <person name="Berlin A.M."/>
            <person name="Chapman S.B."/>
            <person name="Gainer-Dewar J."/>
            <person name="Goldberg J."/>
            <person name="Griggs A."/>
            <person name="Gujja S."/>
            <person name="Hansen M."/>
            <person name="Howarth C."/>
            <person name="Imamovic A."/>
            <person name="Ireland A."/>
            <person name="Larimer J."/>
            <person name="McCowan C."/>
            <person name="Murphy C."/>
            <person name="Pearson M."/>
            <person name="Poon T.W."/>
            <person name="Priest M."/>
            <person name="Roberts A."/>
            <person name="Saif S."/>
            <person name="Shea T."/>
            <person name="Sisk P."/>
            <person name="Sykes S."/>
            <person name="Wortman J."/>
            <person name="Nusbaum C."/>
            <person name="Birren B."/>
        </authorList>
    </citation>
    <scope>NUCLEOTIDE SEQUENCE [LARGE SCALE GENOMIC DNA]</scope>
    <source>
        <strain evidence="1 2">P1976</strain>
    </source>
</reference>
<dbReference type="PANTHER" id="PTHR40866">
    <property type="entry name" value="BED-TYPE DOMAIN-CONTAINING PROTEIN"/>
    <property type="match status" value="1"/>
</dbReference>
<accession>A0A080Z1I2</accession>
<organism evidence="1 2">
    <name type="scientific">Phytophthora nicotianae P1976</name>
    <dbReference type="NCBI Taxonomy" id="1317066"/>
    <lineage>
        <taxon>Eukaryota</taxon>
        <taxon>Sar</taxon>
        <taxon>Stramenopiles</taxon>
        <taxon>Oomycota</taxon>
        <taxon>Peronosporomycetes</taxon>
        <taxon>Peronosporales</taxon>
        <taxon>Peronosporaceae</taxon>
        <taxon>Phytophthora</taxon>
    </lineage>
</organism>
<name>A0A080Z1I2_PHYNI</name>
<evidence type="ECO:0000313" key="2">
    <source>
        <dbReference type="Proteomes" id="UP000028582"/>
    </source>
</evidence>
<comment type="caution">
    <text evidence="1">The sequence shown here is derived from an EMBL/GenBank/DDBJ whole genome shotgun (WGS) entry which is preliminary data.</text>
</comment>
<dbReference type="PANTHER" id="PTHR40866:SF1">
    <property type="entry name" value="BED-TYPE DOMAIN-CONTAINING PROTEIN"/>
    <property type="match status" value="1"/>
</dbReference>
<dbReference type="Proteomes" id="UP000028582">
    <property type="component" value="Unassembled WGS sequence"/>
</dbReference>
<evidence type="ECO:0000313" key="1">
    <source>
        <dbReference type="EMBL" id="ETO60493.1"/>
    </source>
</evidence>
<protein>
    <submittedName>
        <fullName evidence="1">Uncharacterized protein</fullName>
    </submittedName>
</protein>